<accession>A0ABX7QQ50</accession>
<dbReference type="Pfam" id="PF00990">
    <property type="entry name" value="GGDEF"/>
    <property type="match status" value="1"/>
</dbReference>
<keyword evidence="3" id="KW-1133">Transmembrane helix</keyword>
<protein>
    <recommendedName>
        <fullName evidence="1">diguanylate cyclase</fullName>
        <ecNumber evidence="1">2.7.7.65</ecNumber>
    </recommendedName>
</protein>
<dbReference type="RefSeq" id="WP_207354816.1">
    <property type="nucleotide sequence ID" value="NZ_CP071503.1"/>
</dbReference>
<dbReference type="SMART" id="SM00267">
    <property type="entry name" value="GGDEF"/>
    <property type="match status" value="1"/>
</dbReference>
<dbReference type="EMBL" id="CP071503">
    <property type="protein sequence ID" value="QSX33597.1"/>
    <property type="molecule type" value="Genomic_DNA"/>
</dbReference>
<evidence type="ECO:0000256" key="3">
    <source>
        <dbReference type="SAM" id="Phobius"/>
    </source>
</evidence>
<reference evidence="5 6" key="1">
    <citation type="submission" date="2021-03" db="EMBL/GenBank/DDBJ databases">
        <title>Novel species identification of genus Shewanella.</title>
        <authorList>
            <person name="Liu G."/>
            <person name="Zhang Q."/>
        </authorList>
    </citation>
    <scope>NUCLEOTIDE SEQUENCE [LARGE SCALE GENOMIC DNA]</scope>
    <source>
        <strain evidence="5 6">FJAT-51800</strain>
    </source>
</reference>
<keyword evidence="3" id="KW-0472">Membrane</keyword>
<dbReference type="PANTHER" id="PTHR45138:SF9">
    <property type="entry name" value="DIGUANYLATE CYCLASE DGCM-RELATED"/>
    <property type="match status" value="1"/>
</dbReference>
<evidence type="ECO:0000256" key="1">
    <source>
        <dbReference type="ARBA" id="ARBA00012528"/>
    </source>
</evidence>
<feature type="transmembrane region" description="Helical" evidence="3">
    <location>
        <begin position="175"/>
        <end position="198"/>
    </location>
</feature>
<feature type="transmembrane region" description="Helical" evidence="3">
    <location>
        <begin position="102"/>
        <end position="120"/>
    </location>
</feature>
<comment type="catalytic activity">
    <reaction evidence="2">
        <text>2 GTP = 3',3'-c-di-GMP + 2 diphosphate</text>
        <dbReference type="Rhea" id="RHEA:24898"/>
        <dbReference type="ChEBI" id="CHEBI:33019"/>
        <dbReference type="ChEBI" id="CHEBI:37565"/>
        <dbReference type="ChEBI" id="CHEBI:58805"/>
        <dbReference type="EC" id="2.7.7.65"/>
    </reaction>
</comment>
<dbReference type="CDD" id="cd01949">
    <property type="entry name" value="GGDEF"/>
    <property type="match status" value="1"/>
</dbReference>
<evidence type="ECO:0000256" key="2">
    <source>
        <dbReference type="ARBA" id="ARBA00034247"/>
    </source>
</evidence>
<dbReference type="SUPFAM" id="SSF55073">
    <property type="entry name" value="Nucleotide cyclase"/>
    <property type="match status" value="1"/>
</dbReference>
<gene>
    <name evidence="5" type="ORF">JYB87_18115</name>
</gene>
<dbReference type="NCBIfam" id="TIGR00254">
    <property type="entry name" value="GGDEF"/>
    <property type="match status" value="1"/>
</dbReference>
<dbReference type="InterPro" id="IPR029787">
    <property type="entry name" value="Nucleotide_cyclase"/>
</dbReference>
<dbReference type="InterPro" id="IPR043128">
    <property type="entry name" value="Rev_trsase/Diguanyl_cyclase"/>
</dbReference>
<dbReference type="Proteomes" id="UP000662770">
    <property type="component" value="Chromosome"/>
</dbReference>
<keyword evidence="6" id="KW-1185">Reference proteome</keyword>
<name>A0ABX7QQ50_9GAMM</name>
<dbReference type="EC" id="2.7.7.65" evidence="1"/>
<organism evidence="5 6">
    <name type="scientific">Shewanella avicenniae</name>
    <dbReference type="NCBI Taxonomy" id="2814294"/>
    <lineage>
        <taxon>Bacteria</taxon>
        <taxon>Pseudomonadati</taxon>
        <taxon>Pseudomonadota</taxon>
        <taxon>Gammaproteobacteria</taxon>
        <taxon>Alteromonadales</taxon>
        <taxon>Shewanellaceae</taxon>
        <taxon>Shewanella</taxon>
    </lineage>
</organism>
<dbReference type="InterPro" id="IPR000160">
    <property type="entry name" value="GGDEF_dom"/>
</dbReference>
<feature type="domain" description="GGDEF" evidence="4">
    <location>
        <begin position="245"/>
        <end position="375"/>
    </location>
</feature>
<dbReference type="Gene3D" id="3.30.70.270">
    <property type="match status" value="1"/>
</dbReference>
<dbReference type="PANTHER" id="PTHR45138">
    <property type="entry name" value="REGULATORY COMPONENTS OF SENSORY TRANSDUCTION SYSTEM"/>
    <property type="match status" value="1"/>
</dbReference>
<dbReference type="PROSITE" id="PS50887">
    <property type="entry name" value="GGDEF"/>
    <property type="match status" value="1"/>
</dbReference>
<feature type="transmembrane region" description="Helical" evidence="3">
    <location>
        <begin position="74"/>
        <end position="95"/>
    </location>
</feature>
<evidence type="ECO:0000259" key="4">
    <source>
        <dbReference type="PROSITE" id="PS50887"/>
    </source>
</evidence>
<proteinExistence type="predicted"/>
<evidence type="ECO:0000313" key="6">
    <source>
        <dbReference type="Proteomes" id="UP000662770"/>
    </source>
</evidence>
<feature type="transmembrane region" description="Helical" evidence="3">
    <location>
        <begin position="126"/>
        <end position="145"/>
    </location>
</feature>
<evidence type="ECO:0000313" key="5">
    <source>
        <dbReference type="EMBL" id="QSX33597.1"/>
    </source>
</evidence>
<keyword evidence="3" id="KW-0812">Transmembrane</keyword>
<feature type="transmembrane region" description="Helical" evidence="3">
    <location>
        <begin position="45"/>
        <end position="62"/>
    </location>
</feature>
<dbReference type="InterPro" id="IPR050469">
    <property type="entry name" value="Diguanylate_Cyclase"/>
</dbReference>
<sequence length="380" mass="43070">MPATLFEKLTVTLKSIFDKLHRDTAMPQQPADFNSWYLHAKLPQIRYIALVTTMLYLIYSVAEYHVLPDYHVKRFLLHGMLVPATMASVGILTHFPRHHRAMLWLLVLAPIAANSVNIYLNFDAGLFSYFSPEIYLSIMWTFAISGLRLRHALVSAACSCLVISIPMFTSQLPAAFVQLHLMWLFSAFSFGFVSALVLEKVHYNLYQKQMELALLASRDPLTQLWNRQKMATLFTQEKQAANVHQAMSLIMIDIDHFKSVNDEFGHEAGDIVLQHFARLLENNVRKQDHVGRFGGEEFVIILPNTSGGEALTVAHKLQQAINQYDFPTVGRKTASMGVTEAVHRHEPLATMMHRADCTLYQAKEQGRNRVLFADIGVSPA</sequence>